<dbReference type="OrthoDB" id="411372at2759"/>
<gene>
    <name evidence="2" type="ORF">CCAP1982_LOCUS4294</name>
</gene>
<feature type="compositionally biased region" description="Basic and acidic residues" evidence="1">
    <location>
        <begin position="350"/>
        <end position="360"/>
    </location>
</feature>
<feature type="compositionally biased region" description="Polar residues" evidence="1">
    <location>
        <begin position="327"/>
        <end position="349"/>
    </location>
</feature>
<sequence>MSVISSEGKGRSGQVMEKLRTRKTPMRICNRRTRVSGDKKTQRRGGVIVTMSVEHSEGIALKTLEGVAEHHSRQISTTSALFGPMGVSIGVVCESTTENKEVVMDVQQLPNDNTQSATDWTGSISHYGASLKSMSRPSICELRKSLSFLEDQQFEKLAEFNIETTQQLLNIPIRKFLEIEINGEQLQLLMSLLENAFCKDSDQPKSFQEEVKSFEEIAGDIEKFEANDDDDEKPLVIDETFSIIEENQDPTTDKEERSLNDIEECFAKIRNVKIPQSRATIDEVKSELSEIIAELDGKEKRLLRRLKDKKQTDEPLVSAMKSGTEEVVTTTSKAPLSTDDTQTSLAVTSETDKSIKEKRGQKTVKRRRNIKSKTNVNKSVKTFKNTDTSSIGGIIAVDAEASSATSGKSPDIVESLKTFDKTSQVTKYVKASSPDNANFLKLLNPPIFSGSRGIIFMNPTSRVILQNEVQCSNVLKPFKKRPQKPALNLNDNDSLLIDVSEPNFVNCLSERPFEVSNNTAVDDITLIRPDSDDTDTLSKEGTKCRLVQATKLLTPFSAASAQQNLQPTVLIKKLPTPLRKKQHDMDADSTTTGVDFAFLKIRKHENVADVGEAKKLRVNALQKKTRKRQAKVPNFVDNRDNKVPESSNISNEFLEVCSSDALDKVSQQSKAEEVHESQELKPVLKSVSPQSPLFESTPVKSEEFDESGIIMDTTITTQKEDNSERDNFSEGDLLATAPFSKTNENQIQCSTAKDSTNLSVTAQRRIEFDEKPNDKVSNLYDHYDADLIVTIDNTPLSPISGGITSPINSNNDYSPAMEIDGHCIGMIYLLKEIDMSGISVNKPDNLSMLLRTNGFDPRLSKYLKKEVNAVHTSTSICAFSKIAQSGDPRRTGSIYNTEKFSHQTPNMLIYGCLQRSPWYQSLMSTMKIQINQTISVLVRAINNFQKIRLEDPYAVFDIFKLYCAGELLEILENLGLFVDVNGQITEKKNISTYAGRSYGCSSVVNATYSFIQPVEPSSVTVQHQQMRSFSSHAPNFSAMPFQPSASFQPPTPFISCYIESPHMPMENSVQMQQSRMRRPKPSQSRGPFEPPLPRRHCGLKVPYRNSAPPPLPSRSSLSPVKSIKPPTQSSNSDEECWDLDEEINSSTPSKLPLSPSSDDDSKQSRRNCTR</sequence>
<accession>A0A811U9I5</accession>
<feature type="compositionally biased region" description="Low complexity" evidence="1">
    <location>
        <begin position="1145"/>
        <end position="1156"/>
    </location>
</feature>
<keyword evidence="3" id="KW-1185">Reference proteome</keyword>
<proteinExistence type="predicted"/>
<dbReference type="EMBL" id="CAJHJT010000001">
    <property type="protein sequence ID" value="CAD6995584.1"/>
    <property type="molecule type" value="Genomic_DNA"/>
</dbReference>
<feature type="compositionally biased region" description="Basic and acidic residues" evidence="1">
    <location>
        <begin position="670"/>
        <end position="679"/>
    </location>
</feature>
<organism evidence="2 3">
    <name type="scientific">Ceratitis capitata</name>
    <name type="common">Mediterranean fruit fly</name>
    <name type="synonym">Tephritis capitata</name>
    <dbReference type="NCBI Taxonomy" id="7213"/>
    <lineage>
        <taxon>Eukaryota</taxon>
        <taxon>Metazoa</taxon>
        <taxon>Ecdysozoa</taxon>
        <taxon>Arthropoda</taxon>
        <taxon>Hexapoda</taxon>
        <taxon>Insecta</taxon>
        <taxon>Pterygota</taxon>
        <taxon>Neoptera</taxon>
        <taxon>Endopterygota</taxon>
        <taxon>Diptera</taxon>
        <taxon>Brachycera</taxon>
        <taxon>Muscomorpha</taxon>
        <taxon>Tephritoidea</taxon>
        <taxon>Tephritidae</taxon>
        <taxon>Ceratitis</taxon>
        <taxon>Ceratitis</taxon>
    </lineage>
</organism>
<name>A0A811U9I5_CERCA</name>
<feature type="region of interest" description="Disordered" evidence="1">
    <location>
        <begin position="309"/>
        <end position="366"/>
    </location>
</feature>
<dbReference type="AlphaFoldDB" id="A0A811U9I5"/>
<feature type="region of interest" description="Disordered" evidence="1">
    <location>
        <begin position="667"/>
        <end position="730"/>
    </location>
</feature>
<reference evidence="2" key="1">
    <citation type="submission" date="2020-11" db="EMBL/GenBank/DDBJ databases">
        <authorList>
            <person name="Whitehead M."/>
        </authorList>
    </citation>
    <scope>NUCLEOTIDE SEQUENCE</scope>
    <source>
        <strain evidence="2">EGII</strain>
    </source>
</reference>
<feature type="compositionally biased region" description="Basic and acidic residues" evidence="1">
    <location>
        <begin position="718"/>
        <end position="728"/>
    </location>
</feature>
<evidence type="ECO:0000256" key="1">
    <source>
        <dbReference type="SAM" id="MobiDB-lite"/>
    </source>
</evidence>
<evidence type="ECO:0000313" key="3">
    <source>
        <dbReference type="Proteomes" id="UP000606786"/>
    </source>
</evidence>
<evidence type="ECO:0000313" key="2">
    <source>
        <dbReference type="EMBL" id="CAD6995584.1"/>
    </source>
</evidence>
<comment type="caution">
    <text evidence="2">The sequence shown here is derived from an EMBL/GenBank/DDBJ whole genome shotgun (WGS) entry which is preliminary data.</text>
</comment>
<protein>
    <submittedName>
        <fullName evidence="2">(Mediterranean fruit fly) hypothetical protein</fullName>
    </submittedName>
</protein>
<feature type="region of interest" description="Disordered" evidence="1">
    <location>
        <begin position="1067"/>
        <end position="1170"/>
    </location>
</feature>
<dbReference type="Proteomes" id="UP000606786">
    <property type="component" value="Unassembled WGS sequence"/>
</dbReference>
<feature type="compositionally biased region" description="Acidic residues" evidence="1">
    <location>
        <begin position="1132"/>
        <end position="1143"/>
    </location>
</feature>